<feature type="chain" id="PRO_5033021361" description="ShKT domain-containing protein" evidence="9">
    <location>
        <begin position="25"/>
        <end position="698"/>
    </location>
</feature>
<keyword evidence="12" id="KW-1185">Reference proteome</keyword>
<name>A0A835YCH0_9CHLO</name>
<dbReference type="SMART" id="SM00254">
    <property type="entry name" value="ShKT"/>
    <property type="match status" value="1"/>
</dbReference>
<keyword evidence="9" id="KW-0732">Signal</keyword>
<dbReference type="GO" id="GO:0016757">
    <property type="term" value="F:glycosyltransferase activity"/>
    <property type="evidence" value="ECO:0007669"/>
    <property type="project" value="UniProtKB-KW"/>
</dbReference>
<protein>
    <recommendedName>
        <fullName evidence="10">ShKT domain-containing protein</fullName>
    </recommendedName>
</protein>
<dbReference type="PANTHER" id="PTHR31485:SF7">
    <property type="entry name" value="PEPTIDYL SERINE ALPHA-GALACTOSYLTRANSFERASE"/>
    <property type="match status" value="1"/>
</dbReference>
<evidence type="ECO:0000256" key="5">
    <source>
        <dbReference type="ARBA" id="ARBA00022989"/>
    </source>
</evidence>
<evidence type="ECO:0000313" key="12">
    <source>
        <dbReference type="Proteomes" id="UP000612055"/>
    </source>
</evidence>
<feature type="signal peptide" evidence="9">
    <location>
        <begin position="1"/>
        <end position="24"/>
    </location>
</feature>
<dbReference type="Gene3D" id="1.10.10.1940">
    <property type="match status" value="1"/>
</dbReference>
<evidence type="ECO:0000256" key="6">
    <source>
        <dbReference type="ARBA" id="ARBA00023136"/>
    </source>
</evidence>
<keyword evidence="6 8" id="KW-0472">Membrane</keyword>
<dbReference type="GO" id="GO:0016020">
    <property type="term" value="C:membrane"/>
    <property type="evidence" value="ECO:0007669"/>
    <property type="project" value="UniProtKB-SubCell"/>
</dbReference>
<dbReference type="PROSITE" id="PS51670">
    <property type="entry name" value="SHKT"/>
    <property type="match status" value="1"/>
</dbReference>
<dbReference type="Proteomes" id="UP000612055">
    <property type="component" value="Unassembled WGS sequence"/>
</dbReference>
<proteinExistence type="predicted"/>
<reference evidence="11" key="1">
    <citation type="journal article" date="2020" name="bioRxiv">
        <title>Comparative genomics of Chlamydomonas.</title>
        <authorList>
            <person name="Craig R.J."/>
            <person name="Hasan A.R."/>
            <person name="Ness R.W."/>
            <person name="Keightley P.D."/>
        </authorList>
    </citation>
    <scope>NUCLEOTIDE SEQUENCE</scope>
    <source>
        <strain evidence="11">CCAP 11/70</strain>
    </source>
</reference>
<feature type="region of interest" description="Disordered" evidence="7">
    <location>
        <begin position="473"/>
        <end position="559"/>
    </location>
</feature>
<keyword evidence="3" id="KW-0808">Transferase</keyword>
<dbReference type="Pfam" id="PF01549">
    <property type="entry name" value="ShK"/>
    <property type="match status" value="1"/>
</dbReference>
<dbReference type="InterPro" id="IPR044845">
    <property type="entry name" value="HPAT/SRGT1-like"/>
</dbReference>
<sequence length="698" mass="78420">MKRIDSKRWLLVALVGALARCACAIRDTGVLEKASASPAAAKHNNRTRIVFLTDCTPYSDWQSVVMVFSYNRTRQPADGSLSKVMCCSEKDFKRYPKAILDLVPTHVAPSFTYNNKTNDWYVAYNKPGAVYDWLKHETPEEEWLLVLDSDMYLRKPFYTSFYNVSKGWCLSHDYRYMIGVNNELATRHIPEIGPRNDTLAGPYGRRGDQVGGFFYAHRDDMKRLSPLWLQYTEDVREDPEAWRLTGDQYVKKGGKAWISEMYGYSFGAAKAGVWHMWDTITMIYPGRRPDGIPRVIHYGLKVAAGNWTWDKHSYFHFDVTKCPPWKLTGDPTKWESGIFPPPPRPSELDQSNFMNFYRDLISVETVATINAAFCTFHVSNCPPSAQLKEVCDEAFRLYDEVHMYIAEVEAHHACRDWHPECARFKAAGQCEANPGFMHEDCRHTCGVCGAEHKLPKDLDEVIKERMAKLPSQHVWPVDWDPDRRQGAQGAAPDKSSPSPEPSPSPSPSPSAVEATKDTDEEGDSMEVETKEEAKVDKEDEAARPAIRRPGFPPMAPKAPVGMERRVKQLTISCYRLGIEEVEDCVKAAKKGHEWKGKTGKSSAGGDAFRSQKLSRSDVLSHDIEDLSLTRGRGAAAPDGGEGSLLSSLTAWQSAIMWVVIVLAFLMVVPRIARLSSARKRGGGAGRTRVERLRAGIGE</sequence>
<evidence type="ECO:0000259" key="10">
    <source>
        <dbReference type="PROSITE" id="PS51670"/>
    </source>
</evidence>
<comment type="caution">
    <text evidence="11">The sequence shown here is derived from an EMBL/GenBank/DDBJ whole genome shotgun (WGS) entry which is preliminary data.</text>
</comment>
<evidence type="ECO:0000256" key="8">
    <source>
        <dbReference type="SAM" id="Phobius"/>
    </source>
</evidence>
<evidence type="ECO:0000256" key="2">
    <source>
        <dbReference type="ARBA" id="ARBA00022676"/>
    </source>
</evidence>
<dbReference type="Pfam" id="PF23452">
    <property type="entry name" value="HPAT"/>
    <property type="match status" value="1"/>
</dbReference>
<comment type="subcellular location">
    <subcellularLocation>
        <location evidence="1">Membrane</location>
        <topology evidence="1">Single-pass membrane protein</topology>
    </subcellularLocation>
</comment>
<dbReference type="AlphaFoldDB" id="A0A835YCH0"/>
<keyword evidence="5 8" id="KW-1133">Transmembrane helix</keyword>
<feature type="domain" description="ShKT" evidence="10">
    <location>
        <begin position="414"/>
        <end position="448"/>
    </location>
</feature>
<evidence type="ECO:0000256" key="7">
    <source>
        <dbReference type="SAM" id="MobiDB-lite"/>
    </source>
</evidence>
<gene>
    <name evidence="11" type="ORF">HYH03_003212</name>
</gene>
<evidence type="ECO:0000256" key="4">
    <source>
        <dbReference type="ARBA" id="ARBA00022692"/>
    </source>
</evidence>
<keyword evidence="4 8" id="KW-0812">Transmembrane</keyword>
<evidence type="ECO:0000256" key="3">
    <source>
        <dbReference type="ARBA" id="ARBA00022679"/>
    </source>
</evidence>
<accession>A0A835YCH0</accession>
<keyword evidence="2" id="KW-0328">Glycosyltransferase</keyword>
<feature type="compositionally biased region" description="Pro residues" evidence="7">
    <location>
        <begin position="498"/>
        <end position="508"/>
    </location>
</feature>
<evidence type="ECO:0000256" key="9">
    <source>
        <dbReference type="SAM" id="SignalP"/>
    </source>
</evidence>
<feature type="region of interest" description="Disordered" evidence="7">
    <location>
        <begin position="590"/>
        <end position="613"/>
    </location>
</feature>
<dbReference type="OrthoDB" id="2015991at2759"/>
<feature type="transmembrane region" description="Helical" evidence="8">
    <location>
        <begin position="654"/>
        <end position="672"/>
    </location>
</feature>
<evidence type="ECO:0000256" key="1">
    <source>
        <dbReference type="ARBA" id="ARBA00004167"/>
    </source>
</evidence>
<feature type="compositionally biased region" description="Basic and acidic residues" evidence="7">
    <location>
        <begin position="527"/>
        <end position="542"/>
    </location>
</feature>
<dbReference type="PANTHER" id="PTHR31485">
    <property type="entry name" value="PEPTIDYL SERINE ALPHA-GALACTOSYLTRANSFERASE"/>
    <property type="match status" value="1"/>
</dbReference>
<dbReference type="InterPro" id="IPR003582">
    <property type="entry name" value="ShKT_dom"/>
</dbReference>
<dbReference type="InterPro" id="IPR056508">
    <property type="entry name" value="HPAT-like"/>
</dbReference>
<organism evidence="11 12">
    <name type="scientific">Edaphochlamys debaryana</name>
    <dbReference type="NCBI Taxonomy" id="47281"/>
    <lineage>
        <taxon>Eukaryota</taxon>
        <taxon>Viridiplantae</taxon>
        <taxon>Chlorophyta</taxon>
        <taxon>core chlorophytes</taxon>
        <taxon>Chlorophyceae</taxon>
        <taxon>CS clade</taxon>
        <taxon>Chlamydomonadales</taxon>
        <taxon>Chlamydomonadales incertae sedis</taxon>
        <taxon>Edaphochlamys</taxon>
    </lineage>
</organism>
<evidence type="ECO:0000313" key="11">
    <source>
        <dbReference type="EMBL" id="KAG2499027.1"/>
    </source>
</evidence>
<dbReference type="EMBL" id="JAEHOE010000008">
    <property type="protein sequence ID" value="KAG2499027.1"/>
    <property type="molecule type" value="Genomic_DNA"/>
</dbReference>